<gene>
    <name evidence="2" type="ORF">GCM10007890_33140</name>
</gene>
<evidence type="ECO:0000313" key="2">
    <source>
        <dbReference type="EMBL" id="GLS71301.1"/>
    </source>
</evidence>
<keyword evidence="3" id="KW-1185">Reference proteome</keyword>
<dbReference type="Proteomes" id="UP001157440">
    <property type="component" value="Unassembled WGS sequence"/>
</dbReference>
<organism evidence="2 3">
    <name type="scientific">Methylobacterium tardum</name>
    <dbReference type="NCBI Taxonomy" id="374432"/>
    <lineage>
        <taxon>Bacteria</taxon>
        <taxon>Pseudomonadati</taxon>
        <taxon>Pseudomonadota</taxon>
        <taxon>Alphaproteobacteria</taxon>
        <taxon>Hyphomicrobiales</taxon>
        <taxon>Methylobacteriaceae</taxon>
        <taxon>Methylobacterium</taxon>
    </lineage>
</organism>
<dbReference type="Pfam" id="PF21834">
    <property type="entry name" value="DUF6894"/>
    <property type="match status" value="1"/>
</dbReference>
<dbReference type="EMBL" id="BSPL01000017">
    <property type="protein sequence ID" value="GLS71301.1"/>
    <property type="molecule type" value="Genomic_DNA"/>
</dbReference>
<protein>
    <recommendedName>
        <fullName evidence="1">DUF6894 domain-containing protein</fullName>
    </recommendedName>
</protein>
<dbReference type="RefSeq" id="WP_238194284.1">
    <property type="nucleotide sequence ID" value="NZ_BPQZ01000001.1"/>
</dbReference>
<feature type="domain" description="DUF6894" evidence="1">
    <location>
        <begin position="3"/>
        <end position="70"/>
    </location>
</feature>
<comment type="caution">
    <text evidence="2">The sequence shown here is derived from an EMBL/GenBank/DDBJ whole genome shotgun (WGS) entry which is preliminary data.</text>
</comment>
<evidence type="ECO:0000259" key="1">
    <source>
        <dbReference type="Pfam" id="PF21834"/>
    </source>
</evidence>
<dbReference type="AlphaFoldDB" id="A0AA37TCP4"/>
<name>A0AA37TCP4_9HYPH</name>
<proteinExistence type="predicted"/>
<reference evidence="3" key="1">
    <citation type="journal article" date="2019" name="Int. J. Syst. Evol. Microbiol.">
        <title>The Global Catalogue of Microorganisms (GCM) 10K type strain sequencing project: providing services to taxonomists for standard genome sequencing and annotation.</title>
        <authorList>
            <consortium name="The Broad Institute Genomics Platform"/>
            <consortium name="The Broad Institute Genome Sequencing Center for Infectious Disease"/>
            <person name="Wu L."/>
            <person name="Ma J."/>
        </authorList>
    </citation>
    <scope>NUCLEOTIDE SEQUENCE [LARGE SCALE GENOMIC DNA]</scope>
    <source>
        <strain evidence="3">NBRC 103632</strain>
    </source>
</reference>
<evidence type="ECO:0000313" key="3">
    <source>
        <dbReference type="Proteomes" id="UP001157440"/>
    </source>
</evidence>
<accession>A0AA37TCP4</accession>
<sequence>MPLYYFDTDVGGDRLHDEEGLDLPDAAAARDAAMGALPDMARDELGSGDRHTLTVRVRDASGTVVYSATLDLTGEWHVPQTVT</sequence>
<dbReference type="InterPro" id="IPR054189">
    <property type="entry name" value="DUF6894"/>
</dbReference>